<name>A0ABP7KAE0_9MICO</name>
<comment type="caution">
    <text evidence="2">The sequence shown here is derived from an EMBL/GenBank/DDBJ whole genome shotgun (WGS) entry which is preliminary data.</text>
</comment>
<feature type="region of interest" description="Disordered" evidence="1">
    <location>
        <begin position="107"/>
        <end position="126"/>
    </location>
</feature>
<proteinExistence type="predicted"/>
<evidence type="ECO:0000313" key="3">
    <source>
        <dbReference type="Proteomes" id="UP001501803"/>
    </source>
</evidence>
<organism evidence="2 3">
    <name type="scientific">Leifsonia kafniensis</name>
    <dbReference type="NCBI Taxonomy" id="475957"/>
    <lineage>
        <taxon>Bacteria</taxon>
        <taxon>Bacillati</taxon>
        <taxon>Actinomycetota</taxon>
        <taxon>Actinomycetes</taxon>
        <taxon>Micrococcales</taxon>
        <taxon>Microbacteriaceae</taxon>
        <taxon>Leifsonia</taxon>
    </lineage>
</organism>
<keyword evidence="3" id="KW-1185">Reference proteome</keyword>
<evidence type="ECO:0000313" key="2">
    <source>
        <dbReference type="EMBL" id="GAA3870931.1"/>
    </source>
</evidence>
<dbReference type="Proteomes" id="UP001501803">
    <property type="component" value="Unassembled WGS sequence"/>
</dbReference>
<reference evidence="3" key="1">
    <citation type="journal article" date="2019" name="Int. J. Syst. Evol. Microbiol.">
        <title>The Global Catalogue of Microorganisms (GCM) 10K type strain sequencing project: providing services to taxonomists for standard genome sequencing and annotation.</title>
        <authorList>
            <consortium name="The Broad Institute Genomics Platform"/>
            <consortium name="The Broad Institute Genome Sequencing Center for Infectious Disease"/>
            <person name="Wu L."/>
            <person name="Ma J."/>
        </authorList>
    </citation>
    <scope>NUCLEOTIDE SEQUENCE [LARGE SCALE GENOMIC DNA]</scope>
    <source>
        <strain evidence="3">JCM 17021</strain>
    </source>
</reference>
<protein>
    <recommendedName>
        <fullName evidence="4">ATP-binding protein</fullName>
    </recommendedName>
</protein>
<sequence>MKADLVDIERLGPIDIRDGNGDEFDFPIHDFFSDHSSDGDGWCRIRLHATQTHERPEGESSLDLAQRGGAQKGRPDASNDDSFERRDAPGSVPVDYFAAGVVPRMSTTKTSVSVPLIPAPDAPPAP</sequence>
<accession>A0ABP7KAE0</accession>
<feature type="compositionally biased region" description="Basic and acidic residues" evidence="1">
    <location>
        <begin position="73"/>
        <end position="88"/>
    </location>
</feature>
<feature type="compositionally biased region" description="Pro residues" evidence="1">
    <location>
        <begin position="117"/>
        <end position="126"/>
    </location>
</feature>
<gene>
    <name evidence="2" type="ORF">GCM10022381_12570</name>
</gene>
<feature type="region of interest" description="Disordered" evidence="1">
    <location>
        <begin position="51"/>
        <end position="91"/>
    </location>
</feature>
<evidence type="ECO:0000256" key="1">
    <source>
        <dbReference type="SAM" id="MobiDB-lite"/>
    </source>
</evidence>
<evidence type="ECO:0008006" key="4">
    <source>
        <dbReference type="Google" id="ProtNLM"/>
    </source>
</evidence>
<dbReference type="EMBL" id="BAABCN010000002">
    <property type="protein sequence ID" value="GAA3870931.1"/>
    <property type="molecule type" value="Genomic_DNA"/>
</dbReference>